<dbReference type="STRING" id="663278.Ethha_1381"/>
<dbReference type="InterPro" id="IPR013196">
    <property type="entry name" value="HTH_11"/>
</dbReference>
<dbReference type="GO" id="GO:0004077">
    <property type="term" value="F:biotin--[biotin carboxyl-carrier protein] ligase activity"/>
    <property type="evidence" value="ECO:0007669"/>
    <property type="project" value="UniProtKB-UniRule"/>
</dbReference>
<feature type="domain" description="BPL/LPL catalytic" evidence="6">
    <location>
        <begin position="68"/>
        <end position="258"/>
    </location>
</feature>
<evidence type="ECO:0000256" key="1">
    <source>
        <dbReference type="ARBA" id="ARBA00022598"/>
    </source>
</evidence>
<dbReference type="GO" id="GO:0005737">
    <property type="term" value="C:cytoplasm"/>
    <property type="evidence" value="ECO:0007669"/>
    <property type="project" value="TreeGrafter"/>
</dbReference>
<dbReference type="AlphaFoldDB" id="E6U6V2"/>
<evidence type="ECO:0000256" key="5">
    <source>
        <dbReference type="HAMAP-Rule" id="MF_00978"/>
    </source>
</evidence>
<dbReference type="InterPro" id="IPR045864">
    <property type="entry name" value="aa-tRNA-synth_II/BPL/LPL"/>
</dbReference>
<keyword evidence="5" id="KW-0805">Transcription regulation</keyword>
<keyword evidence="5" id="KW-0804">Transcription</keyword>
<dbReference type="EC" id="6.3.4.15" evidence="5"/>
<evidence type="ECO:0000256" key="2">
    <source>
        <dbReference type="ARBA" id="ARBA00022741"/>
    </source>
</evidence>
<dbReference type="Gene3D" id="3.30.930.10">
    <property type="entry name" value="Bira Bifunctional Protein, Domain 2"/>
    <property type="match status" value="1"/>
</dbReference>
<dbReference type="GO" id="GO:0005524">
    <property type="term" value="F:ATP binding"/>
    <property type="evidence" value="ECO:0007669"/>
    <property type="project" value="UniProtKB-UniRule"/>
</dbReference>
<dbReference type="InterPro" id="IPR008988">
    <property type="entry name" value="Transcriptional_repressor_C"/>
</dbReference>
<keyword evidence="2 5" id="KW-0547">Nucleotide-binding</keyword>
<dbReference type="EMBL" id="CP002400">
    <property type="protein sequence ID" value="ADU26919.1"/>
    <property type="molecule type" value="Genomic_DNA"/>
</dbReference>
<dbReference type="Pfam" id="PF03099">
    <property type="entry name" value="BPL_LplA_LipB"/>
    <property type="match status" value="1"/>
</dbReference>
<dbReference type="KEGG" id="eha:Ethha_1381"/>
<dbReference type="GO" id="GO:0016740">
    <property type="term" value="F:transferase activity"/>
    <property type="evidence" value="ECO:0007669"/>
    <property type="project" value="UniProtKB-ARBA"/>
</dbReference>
<dbReference type="InterPro" id="IPR003142">
    <property type="entry name" value="BPL_C"/>
</dbReference>
<protein>
    <recommendedName>
        <fullName evidence="5">Bifunctional ligase/repressor BirA</fullName>
    </recommendedName>
    <alternativeName>
        <fullName evidence="5">Biotin--[acetyl-CoA-carboxylase] ligase</fullName>
        <ecNumber evidence="5">6.3.4.15</ecNumber>
    </alternativeName>
    <alternativeName>
        <fullName evidence="5">Biotin--protein ligase</fullName>
    </alternativeName>
    <alternativeName>
        <fullName evidence="5">Biotin-[acetyl-CoA carboxylase] synthetase</fullName>
    </alternativeName>
</protein>
<dbReference type="InterPro" id="IPR036388">
    <property type="entry name" value="WH-like_DNA-bd_sf"/>
</dbReference>
<dbReference type="Gene3D" id="2.30.30.100">
    <property type="match status" value="1"/>
</dbReference>
<dbReference type="InterPro" id="IPR036390">
    <property type="entry name" value="WH_DNA-bd_sf"/>
</dbReference>
<dbReference type="RefSeq" id="WP_013485274.1">
    <property type="nucleotide sequence ID" value="NC_014828.1"/>
</dbReference>
<feature type="DNA-binding region" description="H-T-H motif" evidence="5">
    <location>
        <begin position="20"/>
        <end position="39"/>
    </location>
</feature>
<feature type="binding site" evidence="5">
    <location>
        <begin position="91"/>
        <end position="93"/>
    </location>
    <ligand>
        <name>biotin</name>
        <dbReference type="ChEBI" id="CHEBI:57586"/>
    </ligand>
</feature>
<dbReference type="SUPFAM" id="SSF50037">
    <property type="entry name" value="C-terminal domain of transcriptional repressors"/>
    <property type="match status" value="1"/>
</dbReference>
<dbReference type="PANTHER" id="PTHR12835:SF5">
    <property type="entry name" value="BIOTIN--PROTEIN LIGASE"/>
    <property type="match status" value="1"/>
</dbReference>
<feature type="binding site" evidence="5">
    <location>
        <position position="185"/>
    </location>
    <ligand>
        <name>biotin</name>
        <dbReference type="ChEBI" id="CHEBI:57586"/>
    </ligand>
</feature>
<feature type="binding site" evidence="5">
    <location>
        <position position="115"/>
    </location>
    <ligand>
        <name>biotin</name>
        <dbReference type="ChEBI" id="CHEBI:57586"/>
    </ligand>
</feature>
<gene>
    <name evidence="5" type="primary">birA</name>
    <name evidence="7" type="ordered locus">Ethha_1381</name>
</gene>
<accession>E6U6V2</accession>
<dbReference type="HAMAP" id="MF_00978">
    <property type="entry name" value="Bifunct_BirA"/>
    <property type="match status" value="1"/>
</dbReference>
<dbReference type="SUPFAM" id="SSF55681">
    <property type="entry name" value="Class II aaRS and biotin synthetases"/>
    <property type="match status" value="1"/>
</dbReference>
<evidence type="ECO:0000313" key="8">
    <source>
        <dbReference type="Proteomes" id="UP000001551"/>
    </source>
</evidence>
<dbReference type="InterPro" id="IPR030855">
    <property type="entry name" value="Bifunct_BirA"/>
</dbReference>
<dbReference type="HOGENOM" id="CLU_051096_0_0_9"/>
<dbReference type="eggNOG" id="COG1654">
    <property type="taxonomic scope" value="Bacteria"/>
</dbReference>
<dbReference type="GO" id="GO:0003677">
    <property type="term" value="F:DNA binding"/>
    <property type="evidence" value="ECO:0007669"/>
    <property type="project" value="UniProtKB-UniRule"/>
</dbReference>
<dbReference type="Pfam" id="PF02237">
    <property type="entry name" value="BPL_C"/>
    <property type="match status" value="1"/>
</dbReference>
<organism evidence="7 8">
    <name type="scientific">Ethanoligenens harbinense (strain DSM 18485 / JCM 12961 / CGMCC 1.5033 / YUAN-3)</name>
    <dbReference type="NCBI Taxonomy" id="663278"/>
    <lineage>
        <taxon>Bacteria</taxon>
        <taxon>Bacillati</taxon>
        <taxon>Bacillota</taxon>
        <taxon>Clostridia</taxon>
        <taxon>Eubacteriales</taxon>
        <taxon>Oscillospiraceae</taxon>
        <taxon>Ethanoligenens</taxon>
    </lineage>
</organism>
<evidence type="ECO:0000256" key="4">
    <source>
        <dbReference type="ARBA" id="ARBA00023267"/>
    </source>
</evidence>
<dbReference type="CDD" id="cd16442">
    <property type="entry name" value="BPL"/>
    <property type="match status" value="1"/>
</dbReference>
<evidence type="ECO:0000313" key="7">
    <source>
        <dbReference type="EMBL" id="ADU26919.1"/>
    </source>
</evidence>
<dbReference type="SUPFAM" id="SSF46785">
    <property type="entry name" value="Winged helix' DNA-binding domain"/>
    <property type="match status" value="1"/>
</dbReference>
<comment type="function">
    <text evidence="5">Acts both as a biotin--[acetyl-CoA-carboxylase] ligase and a repressor.</text>
</comment>
<keyword evidence="8" id="KW-1185">Reference proteome</keyword>
<keyword evidence="5" id="KW-0678">Repressor</keyword>
<comment type="caution">
    <text evidence="5">Lacks conserved residue(s) required for the propagation of feature annotation.</text>
</comment>
<name>E6U6V2_ETHHY</name>
<keyword evidence="5" id="KW-0238">DNA-binding</keyword>
<dbReference type="Proteomes" id="UP000001551">
    <property type="component" value="Chromosome"/>
</dbReference>
<keyword evidence="4 5" id="KW-0092">Biotin</keyword>
<dbReference type="Pfam" id="PF08279">
    <property type="entry name" value="HTH_11"/>
    <property type="match status" value="1"/>
</dbReference>
<keyword evidence="3 5" id="KW-0067">ATP-binding</keyword>
<dbReference type="InterPro" id="IPR004143">
    <property type="entry name" value="BPL_LPL_catalytic"/>
</dbReference>
<sequence>MIKEEVLAILRQNQDRFVSGQAISTKLGVTRAAVWKAVKQIERDGYGVDSLPSQGYKLTARADTMSEAELNDLLQTRVLGRRIIHFQSIDSTNRKAKELAEQGEPEGTIVVAETQTGGRGCAGRTWDSKPMEGIWMSVILRPTLDLPSVPCITQIACAAVGQALETMVKAVQIKWPNDILVNDKKISGVLTESSGEIDRVQYAVVGIGVNVNQNAEDFLPELAEKATSLKRETGKAQSRQKLCCTILEALERAYLLGDGATGMECAITYCKDHSVTLGRPVSFMENGMEVHGTAVDIDERGGLVVRTPNGVIRHISSGSTLVR</sequence>
<reference evidence="7 8" key="1">
    <citation type="submission" date="2010-12" db="EMBL/GenBank/DDBJ databases">
        <title>Complete sequence of Ethanoligenens harbinense YUAN-3.</title>
        <authorList>
            <person name="Lucas S."/>
            <person name="Copeland A."/>
            <person name="Lapidus A."/>
            <person name="Cheng J.-F."/>
            <person name="Bruce D."/>
            <person name="Goodwin L."/>
            <person name="Pitluck S."/>
            <person name="Chertkov O."/>
            <person name="Misra M."/>
            <person name="Detter J.C."/>
            <person name="Han C."/>
            <person name="Tapia R."/>
            <person name="Land M."/>
            <person name="Hauser L."/>
            <person name="Jeffries C."/>
            <person name="Kyrpides N."/>
            <person name="Ivanova N."/>
            <person name="Mikhailova N."/>
            <person name="Wang A."/>
            <person name="Mouttaki H."/>
            <person name="He Z."/>
            <person name="Zhou J."/>
            <person name="Hemme C.L."/>
            <person name="Woyke T."/>
        </authorList>
    </citation>
    <scope>NUCLEOTIDE SEQUENCE [LARGE SCALE GENOMIC DNA]</scope>
    <source>
        <strain evidence="8">DSM 18485 / JCM 12961 / CGMCC 1.5033 / YUAN-3</strain>
    </source>
</reference>
<evidence type="ECO:0000256" key="3">
    <source>
        <dbReference type="ARBA" id="ARBA00022840"/>
    </source>
</evidence>
<dbReference type="GO" id="GO:0006355">
    <property type="term" value="P:regulation of DNA-templated transcription"/>
    <property type="evidence" value="ECO:0007669"/>
    <property type="project" value="UniProtKB-UniRule"/>
</dbReference>
<dbReference type="Gene3D" id="1.10.10.10">
    <property type="entry name" value="Winged helix-like DNA-binding domain superfamily/Winged helix DNA-binding domain"/>
    <property type="match status" value="1"/>
</dbReference>
<proteinExistence type="inferred from homology"/>
<evidence type="ECO:0000259" key="6">
    <source>
        <dbReference type="PROSITE" id="PS51733"/>
    </source>
</evidence>
<dbReference type="NCBIfam" id="TIGR00121">
    <property type="entry name" value="birA_ligase"/>
    <property type="match status" value="1"/>
</dbReference>
<comment type="catalytic activity">
    <reaction evidence="5">
        <text>biotin + L-lysyl-[protein] + ATP = N(6)-biotinyl-L-lysyl-[protein] + AMP + diphosphate + H(+)</text>
        <dbReference type="Rhea" id="RHEA:11756"/>
        <dbReference type="Rhea" id="RHEA-COMP:9752"/>
        <dbReference type="Rhea" id="RHEA-COMP:10505"/>
        <dbReference type="ChEBI" id="CHEBI:15378"/>
        <dbReference type="ChEBI" id="CHEBI:29969"/>
        <dbReference type="ChEBI" id="CHEBI:30616"/>
        <dbReference type="ChEBI" id="CHEBI:33019"/>
        <dbReference type="ChEBI" id="CHEBI:57586"/>
        <dbReference type="ChEBI" id="CHEBI:83144"/>
        <dbReference type="ChEBI" id="CHEBI:456215"/>
        <dbReference type="EC" id="6.3.4.15"/>
    </reaction>
</comment>
<dbReference type="GO" id="GO:0009249">
    <property type="term" value="P:protein lipoylation"/>
    <property type="evidence" value="ECO:0007669"/>
    <property type="project" value="UniProtKB-ARBA"/>
</dbReference>
<dbReference type="InterPro" id="IPR004408">
    <property type="entry name" value="Biotin_CoA_COase_ligase"/>
</dbReference>
<dbReference type="PROSITE" id="PS51733">
    <property type="entry name" value="BPL_LPL_CATALYTIC"/>
    <property type="match status" value="1"/>
</dbReference>
<dbReference type="eggNOG" id="COG0340">
    <property type="taxonomic scope" value="Bacteria"/>
</dbReference>
<comment type="similarity">
    <text evidence="5">Belongs to the biotin--protein ligase family.</text>
</comment>
<dbReference type="PANTHER" id="PTHR12835">
    <property type="entry name" value="BIOTIN PROTEIN LIGASE"/>
    <property type="match status" value="1"/>
</dbReference>
<keyword evidence="1 5" id="KW-0436">Ligase</keyword>